<proteinExistence type="predicted"/>
<name>A0A0P9DA69_9CHLR</name>
<evidence type="ECO:0000313" key="1">
    <source>
        <dbReference type="EMBL" id="KPV54553.1"/>
    </source>
</evidence>
<dbReference type="EMBL" id="LJCR01000040">
    <property type="protein sequence ID" value="KPV54553.1"/>
    <property type="molecule type" value="Genomic_DNA"/>
</dbReference>
<sequence length="305" mass="35056">MRDLTGLLAYLLTGGKSCAARWQADTDDDGSPIQPAADDYTYYNLLFTGRSPLFDAVRTTFDPGQYADPQSDFQLWNGQINPADWAFSDPPVIYPATLADLRTLKRRYFFEHDHDTDALLFRMLPTADFDRLIEGTRDDLSAVEELVEMINSLYSPQRASPDSDRKYRLRLWNSHRYSIGNAPGYMAMRSLPADKLTLYRPKVVPHLADALKERRDHVLLAVQSYQTGDPALRVDWPMYQALMAARAGTPLATQPFHILRRLDLFLRSLGQDAGGTREVETIEWSDHRRRQQHTVRVNRKQQCYE</sequence>
<dbReference type="Proteomes" id="UP000050509">
    <property type="component" value="Unassembled WGS sequence"/>
</dbReference>
<dbReference type="AlphaFoldDB" id="A0A0P9DA69"/>
<protein>
    <submittedName>
        <fullName evidence="1">Uncharacterized protein</fullName>
    </submittedName>
</protein>
<evidence type="ECO:0000313" key="2">
    <source>
        <dbReference type="Proteomes" id="UP000050509"/>
    </source>
</evidence>
<organism evidence="1 2">
    <name type="scientific">Kouleothrix aurantiaca</name>
    <dbReference type="NCBI Taxonomy" id="186479"/>
    <lineage>
        <taxon>Bacteria</taxon>
        <taxon>Bacillati</taxon>
        <taxon>Chloroflexota</taxon>
        <taxon>Chloroflexia</taxon>
        <taxon>Chloroflexales</taxon>
        <taxon>Roseiflexineae</taxon>
        <taxon>Roseiflexaceae</taxon>
        <taxon>Kouleothrix</taxon>
    </lineage>
</organism>
<comment type="caution">
    <text evidence="1">The sequence shown here is derived from an EMBL/GenBank/DDBJ whole genome shotgun (WGS) entry which is preliminary data.</text>
</comment>
<gene>
    <name evidence="1" type="ORF">SE17_03080</name>
</gene>
<reference evidence="1 2" key="1">
    <citation type="submission" date="2015-09" db="EMBL/GenBank/DDBJ databases">
        <title>Draft genome sequence of Kouleothrix aurantiaca JCM 19913.</title>
        <authorList>
            <person name="Hemp J."/>
        </authorList>
    </citation>
    <scope>NUCLEOTIDE SEQUENCE [LARGE SCALE GENOMIC DNA]</scope>
    <source>
        <strain evidence="1 2">COM-B</strain>
    </source>
</reference>
<keyword evidence="2" id="KW-1185">Reference proteome</keyword>
<accession>A0A0P9DA69</accession>